<organism evidence="2 3">
    <name type="scientific">Thlaspi arvense</name>
    <name type="common">Field penny-cress</name>
    <dbReference type="NCBI Taxonomy" id="13288"/>
    <lineage>
        <taxon>Eukaryota</taxon>
        <taxon>Viridiplantae</taxon>
        <taxon>Streptophyta</taxon>
        <taxon>Embryophyta</taxon>
        <taxon>Tracheophyta</taxon>
        <taxon>Spermatophyta</taxon>
        <taxon>Magnoliopsida</taxon>
        <taxon>eudicotyledons</taxon>
        <taxon>Gunneridae</taxon>
        <taxon>Pentapetalae</taxon>
        <taxon>rosids</taxon>
        <taxon>malvids</taxon>
        <taxon>Brassicales</taxon>
        <taxon>Brassicaceae</taxon>
        <taxon>Thlaspideae</taxon>
        <taxon>Thlaspi</taxon>
    </lineage>
</organism>
<evidence type="ECO:0000313" key="3">
    <source>
        <dbReference type="Proteomes" id="UP000836841"/>
    </source>
</evidence>
<accession>A0AAU9S8S6</accession>
<dbReference type="CDD" id="cd04481">
    <property type="entry name" value="RPA1_DBD_B_like"/>
    <property type="match status" value="1"/>
</dbReference>
<name>A0AAU9S8S6_THLAR</name>
<dbReference type="Pfam" id="PF02721">
    <property type="entry name" value="DUF223"/>
    <property type="match status" value="1"/>
</dbReference>
<evidence type="ECO:0000313" key="2">
    <source>
        <dbReference type="EMBL" id="CAH2060396.1"/>
    </source>
</evidence>
<dbReference type="CDD" id="cd04480">
    <property type="entry name" value="RPA1_DBD_A_like"/>
    <property type="match status" value="1"/>
</dbReference>
<dbReference type="EMBL" id="OU466860">
    <property type="protein sequence ID" value="CAH2060396.1"/>
    <property type="molecule type" value="Genomic_DNA"/>
</dbReference>
<gene>
    <name evidence="2" type="ORF">TAV2_LOCUS12402</name>
</gene>
<keyword evidence="3" id="KW-1185">Reference proteome</keyword>
<dbReference type="InterPro" id="IPR003871">
    <property type="entry name" value="RFA1B/D_OB_1st"/>
</dbReference>
<dbReference type="SUPFAM" id="SSF50249">
    <property type="entry name" value="Nucleic acid-binding proteins"/>
    <property type="match status" value="2"/>
</dbReference>
<feature type="domain" description="Replication protein A 70 kDa DNA-binding subunit B/D first OB fold" evidence="1">
    <location>
        <begin position="10"/>
        <end position="109"/>
    </location>
</feature>
<dbReference type="AlphaFoldDB" id="A0AAU9S8S6"/>
<feature type="non-terminal residue" evidence="2">
    <location>
        <position position="255"/>
    </location>
</feature>
<sequence>AGKVLMTTVSMVDDLHRWRTNWTIRVKVLKKWKEYGARGKEILHFLLADENERKIHASVDWSSLVRRFDTIMLEGEWKVITNFVVKDYSSRHRLSFVRVEINLVENTTIFNATVNNDSHFTDFVSFGAIKSGIADSSYPIDLIGYVDFVWTNELVMDPSFVGDYLNPQTNRIKIDLKDINGYELQVFAYGKLAIEFMEKYSLHNVPGTVCVLTYWKIKKINDTWEIMDNGAVSRFEFNPTLPEVYEYQNVMDARD</sequence>
<reference evidence="2 3" key="1">
    <citation type="submission" date="2022-03" db="EMBL/GenBank/DDBJ databases">
        <authorList>
            <person name="Nunn A."/>
            <person name="Chopra R."/>
            <person name="Nunn A."/>
            <person name="Contreras Garrido A."/>
        </authorList>
    </citation>
    <scope>NUCLEOTIDE SEQUENCE [LARGE SCALE GENOMIC DNA]</scope>
</reference>
<protein>
    <recommendedName>
        <fullName evidence="1">Replication protein A 70 kDa DNA-binding subunit B/D first OB fold domain-containing protein</fullName>
    </recommendedName>
</protein>
<dbReference type="Gene3D" id="2.40.50.140">
    <property type="entry name" value="Nucleic acid-binding proteins"/>
    <property type="match status" value="2"/>
</dbReference>
<dbReference type="Proteomes" id="UP000836841">
    <property type="component" value="Chromosome 4"/>
</dbReference>
<evidence type="ECO:0000259" key="1">
    <source>
        <dbReference type="Pfam" id="PF02721"/>
    </source>
</evidence>
<dbReference type="InterPro" id="IPR012340">
    <property type="entry name" value="NA-bd_OB-fold"/>
</dbReference>
<proteinExistence type="predicted"/>